<dbReference type="Proteomes" id="UP001202961">
    <property type="component" value="Unassembled WGS sequence"/>
</dbReference>
<comment type="caution">
    <text evidence="3">The sequence shown here is derived from an EMBL/GenBank/DDBJ whole genome shotgun (WGS) entry which is preliminary data.</text>
</comment>
<protein>
    <recommendedName>
        <fullName evidence="5">Secreted protein</fullName>
    </recommendedName>
</protein>
<organism evidence="3 4">
    <name type="scientific">Aporhodopirellula aestuarii</name>
    <dbReference type="NCBI Taxonomy" id="2950107"/>
    <lineage>
        <taxon>Bacteria</taxon>
        <taxon>Pseudomonadati</taxon>
        <taxon>Planctomycetota</taxon>
        <taxon>Planctomycetia</taxon>
        <taxon>Pirellulales</taxon>
        <taxon>Pirellulaceae</taxon>
        <taxon>Aporhodopirellula</taxon>
    </lineage>
</organism>
<dbReference type="PROSITE" id="PS51257">
    <property type="entry name" value="PROKAR_LIPOPROTEIN"/>
    <property type="match status" value="1"/>
</dbReference>
<evidence type="ECO:0000313" key="3">
    <source>
        <dbReference type="EMBL" id="MCM2373898.1"/>
    </source>
</evidence>
<gene>
    <name evidence="3" type="ORF">NB063_25055</name>
</gene>
<evidence type="ECO:0008006" key="5">
    <source>
        <dbReference type="Google" id="ProtNLM"/>
    </source>
</evidence>
<evidence type="ECO:0000313" key="4">
    <source>
        <dbReference type="Proteomes" id="UP001202961"/>
    </source>
</evidence>
<evidence type="ECO:0000256" key="1">
    <source>
        <dbReference type="SAM" id="MobiDB-lite"/>
    </source>
</evidence>
<feature type="region of interest" description="Disordered" evidence="1">
    <location>
        <begin position="26"/>
        <end position="54"/>
    </location>
</feature>
<sequence>MQRLFFTFACLFALPLLFGCGADSGTPKPAAEQDELSAWVSENPAPETTELTEE</sequence>
<evidence type="ECO:0000256" key="2">
    <source>
        <dbReference type="SAM" id="SignalP"/>
    </source>
</evidence>
<name>A0ABT0UC03_9BACT</name>
<accession>A0ABT0UC03</accession>
<feature type="chain" id="PRO_5047056054" description="Secreted protein" evidence="2">
    <location>
        <begin position="23"/>
        <end position="54"/>
    </location>
</feature>
<dbReference type="RefSeq" id="WP_250931776.1">
    <property type="nucleotide sequence ID" value="NZ_JAMQBK010000072.1"/>
</dbReference>
<dbReference type="EMBL" id="JAMQBK010000072">
    <property type="protein sequence ID" value="MCM2373898.1"/>
    <property type="molecule type" value="Genomic_DNA"/>
</dbReference>
<feature type="signal peptide" evidence="2">
    <location>
        <begin position="1"/>
        <end position="22"/>
    </location>
</feature>
<proteinExistence type="predicted"/>
<keyword evidence="2" id="KW-0732">Signal</keyword>
<keyword evidence="4" id="KW-1185">Reference proteome</keyword>
<reference evidence="3 4" key="1">
    <citation type="journal article" date="2022" name="Syst. Appl. Microbiol.">
        <title>Rhodopirellula aestuarii sp. nov., a novel member of the genus Rhodopirellula isolated from brackish sediments collected in the Tagus River estuary, Portugal.</title>
        <authorList>
            <person name="Vitorino I.R."/>
            <person name="Klimek D."/>
            <person name="Calusinska M."/>
            <person name="Lobo-da-Cunha A."/>
            <person name="Vasconcelos V."/>
            <person name="Lage O.M."/>
        </authorList>
    </citation>
    <scope>NUCLEOTIDE SEQUENCE [LARGE SCALE GENOMIC DNA]</scope>
    <source>
        <strain evidence="3 4">ICT_H3.1</strain>
    </source>
</reference>